<dbReference type="AlphaFoldDB" id="A0A3S1BZJ4"/>
<evidence type="ECO:0000313" key="2">
    <source>
        <dbReference type="EMBL" id="RUS93932.1"/>
    </source>
</evidence>
<accession>A0A3S1BZJ4</accession>
<dbReference type="Proteomes" id="UP000271624">
    <property type="component" value="Unassembled WGS sequence"/>
</dbReference>
<proteinExistence type="predicted"/>
<dbReference type="EMBL" id="RSCL01000054">
    <property type="protein sequence ID" value="RUS93932.1"/>
    <property type="molecule type" value="Genomic_DNA"/>
</dbReference>
<keyword evidence="3" id="KW-1185">Reference proteome</keyword>
<sequence length="66" mass="7613">MWIIKMENPQYDSMSKKTTIVLPDAIYEDLIRWAEAEGRPTANLAAFLVEQSVRAKFKDKYPAPPK</sequence>
<evidence type="ECO:0000313" key="3">
    <source>
        <dbReference type="Proteomes" id="UP000271624"/>
    </source>
</evidence>
<name>A0A3S1BZJ4_9CYAN</name>
<reference evidence="2" key="1">
    <citation type="submission" date="2018-12" db="EMBL/GenBank/DDBJ databases">
        <authorList>
            <person name="Will S."/>
            <person name="Neumann-Schaal M."/>
            <person name="Henke P."/>
        </authorList>
    </citation>
    <scope>NUCLEOTIDE SEQUENCE</scope>
    <source>
        <strain evidence="2">PCC 7102</strain>
    </source>
</reference>
<comment type="caution">
    <text evidence="2">The sequence shown here is derived from an EMBL/GenBank/DDBJ whole genome shotgun (WGS) entry which is preliminary data.</text>
</comment>
<evidence type="ECO:0000259" key="1">
    <source>
        <dbReference type="Pfam" id="PF07878"/>
    </source>
</evidence>
<organism evidence="2 3">
    <name type="scientific">Dulcicalothrix desertica PCC 7102</name>
    <dbReference type="NCBI Taxonomy" id="232991"/>
    <lineage>
        <taxon>Bacteria</taxon>
        <taxon>Bacillati</taxon>
        <taxon>Cyanobacteriota</taxon>
        <taxon>Cyanophyceae</taxon>
        <taxon>Nostocales</taxon>
        <taxon>Calotrichaceae</taxon>
        <taxon>Dulcicalothrix</taxon>
    </lineage>
</organism>
<reference evidence="2" key="2">
    <citation type="journal article" date="2019" name="Genome Biol. Evol.">
        <title>Day and night: Metabolic profiles and evolutionary relationships of six axenic non-marine cyanobacteria.</title>
        <authorList>
            <person name="Will S.E."/>
            <person name="Henke P."/>
            <person name="Boedeker C."/>
            <person name="Huang S."/>
            <person name="Brinkmann H."/>
            <person name="Rohde M."/>
            <person name="Jarek M."/>
            <person name="Friedl T."/>
            <person name="Seufert S."/>
            <person name="Schumacher M."/>
            <person name="Overmann J."/>
            <person name="Neumann-Schaal M."/>
            <person name="Petersen J."/>
        </authorList>
    </citation>
    <scope>NUCLEOTIDE SEQUENCE [LARGE SCALE GENOMIC DNA]</scope>
    <source>
        <strain evidence="2">PCC 7102</strain>
    </source>
</reference>
<dbReference type="InterPro" id="IPR012869">
    <property type="entry name" value="RHH_5"/>
</dbReference>
<protein>
    <recommendedName>
        <fullName evidence="1">CopG-like ribbon-helix-helix domain-containing protein</fullName>
    </recommendedName>
</protein>
<gene>
    <name evidence="2" type="ORF">DSM106972_095310</name>
</gene>
<feature type="domain" description="CopG-like ribbon-helix-helix" evidence="1">
    <location>
        <begin position="15"/>
        <end position="56"/>
    </location>
</feature>
<dbReference type="Pfam" id="PF07878">
    <property type="entry name" value="RHH_5"/>
    <property type="match status" value="1"/>
</dbReference>